<name>A0A2S8IL64_BURCE</name>
<protein>
    <submittedName>
        <fullName evidence="1">Uncharacterized protein</fullName>
    </submittedName>
</protein>
<evidence type="ECO:0000313" key="2">
    <source>
        <dbReference type="Proteomes" id="UP000238206"/>
    </source>
</evidence>
<dbReference type="SUPFAM" id="SSF57802">
    <property type="entry name" value="Rubredoxin-like"/>
    <property type="match status" value="1"/>
</dbReference>
<accession>A0A2S8IL64</accession>
<dbReference type="EMBL" id="PUIQ01000030">
    <property type="protein sequence ID" value="PQP15503.1"/>
    <property type="molecule type" value="Genomic_DNA"/>
</dbReference>
<evidence type="ECO:0000313" key="1">
    <source>
        <dbReference type="EMBL" id="PQP15503.1"/>
    </source>
</evidence>
<proteinExistence type="predicted"/>
<dbReference type="AlphaFoldDB" id="A0A2S8IL64"/>
<reference evidence="1 2" key="1">
    <citation type="submission" date="2018-02" db="EMBL/GenBank/DDBJ databases">
        <title>Draft genome sequencing of Burkholderia cepacia Y14-15.</title>
        <authorList>
            <person name="Zheng B.-X."/>
        </authorList>
    </citation>
    <scope>NUCLEOTIDE SEQUENCE [LARGE SCALE GENOMIC DNA]</scope>
    <source>
        <strain evidence="1 2">Y14-15</strain>
    </source>
</reference>
<gene>
    <name evidence="1" type="ORF">C5615_22770</name>
</gene>
<organism evidence="1 2">
    <name type="scientific">Burkholderia cepacia</name>
    <name type="common">Pseudomonas cepacia</name>
    <dbReference type="NCBI Taxonomy" id="292"/>
    <lineage>
        <taxon>Bacteria</taxon>
        <taxon>Pseudomonadati</taxon>
        <taxon>Pseudomonadota</taxon>
        <taxon>Betaproteobacteria</taxon>
        <taxon>Burkholderiales</taxon>
        <taxon>Burkholderiaceae</taxon>
        <taxon>Burkholderia</taxon>
        <taxon>Burkholderia cepacia complex</taxon>
    </lineage>
</organism>
<sequence length="66" mass="7708">METSHPYEFRCKMCGFVRQETIERALSGRLDPPVWCPECRRPMTLDYYDVEKQAKKAGLLPLDDGE</sequence>
<comment type="caution">
    <text evidence="1">The sequence shown here is derived from an EMBL/GenBank/DDBJ whole genome shotgun (WGS) entry which is preliminary data.</text>
</comment>
<dbReference type="Proteomes" id="UP000238206">
    <property type="component" value="Unassembled WGS sequence"/>
</dbReference>